<dbReference type="InterPro" id="IPR052336">
    <property type="entry name" value="MlaD_Phospholipid_Transporter"/>
</dbReference>
<dbReference type="AlphaFoldDB" id="A0A1H2EBG1"/>
<dbReference type="InterPro" id="IPR030970">
    <property type="entry name" value="ABC_MlaD"/>
</dbReference>
<dbReference type="Pfam" id="PF02470">
    <property type="entry name" value="MlaD"/>
    <property type="match status" value="1"/>
</dbReference>
<feature type="domain" description="Mce/MlaD" evidence="1">
    <location>
        <begin position="38"/>
        <end position="115"/>
    </location>
</feature>
<dbReference type="InterPro" id="IPR003399">
    <property type="entry name" value="Mce/MlaD"/>
</dbReference>
<proteinExistence type="predicted"/>
<reference evidence="3" key="1">
    <citation type="submission" date="2016-10" db="EMBL/GenBank/DDBJ databases">
        <authorList>
            <person name="Varghese N."/>
            <person name="Submissions S."/>
        </authorList>
    </citation>
    <scope>NUCLEOTIDE SEQUENCE [LARGE SCALE GENOMIC DNA]</scope>
    <source>
        <strain evidence="3">CECT 8338</strain>
    </source>
</reference>
<organism evidence="2 3">
    <name type="scientific">Halopseudomonas salegens</name>
    <dbReference type="NCBI Taxonomy" id="1434072"/>
    <lineage>
        <taxon>Bacteria</taxon>
        <taxon>Pseudomonadati</taxon>
        <taxon>Pseudomonadota</taxon>
        <taxon>Gammaproteobacteria</taxon>
        <taxon>Pseudomonadales</taxon>
        <taxon>Pseudomonadaceae</taxon>
        <taxon>Halopseudomonas</taxon>
    </lineage>
</organism>
<dbReference type="NCBIfam" id="TIGR04430">
    <property type="entry name" value="OM_asym_MlaD"/>
    <property type="match status" value="1"/>
</dbReference>
<accession>A0A1H2EBG1</accession>
<gene>
    <name evidence="2" type="ORF">SAMN05216210_0540</name>
</gene>
<dbReference type="GO" id="GO:0005543">
    <property type="term" value="F:phospholipid binding"/>
    <property type="evidence" value="ECO:0007669"/>
    <property type="project" value="TreeGrafter"/>
</dbReference>
<keyword evidence="3" id="KW-1185">Reference proteome</keyword>
<dbReference type="RefSeq" id="WP_092383887.1">
    <property type="nucleotide sequence ID" value="NZ_LT629787.1"/>
</dbReference>
<sequence length="153" mass="16282">MRTRTLELTVGVFILIGVLALLVLALRVSGLTLSAPGNTYTVVAYFDNAAGLTSRAKVTLSGVTIGQVGQVSYDRDRYSSRVELVINSEVNNLPTDSSASILTAGLLGEKYIGLSIGGEEEVLSDGDEIYDTQSALVLEEMIGRFLMNTTSSD</sequence>
<dbReference type="STRING" id="1434072.SAMN05216210_0540"/>
<evidence type="ECO:0000313" key="3">
    <source>
        <dbReference type="Proteomes" id="UP000243924"/>
    </source>
</evidence>
<protein>
    <submittedName>
        <fullName evidence="2">Phospholipid/cholesterol/gamma-HCH transport system substrate-binding protein</fullName>
    </submittedName>
</protein>
<dbReference type="OrthoDB" id="9788420at2"/>
<dbReference type="Proteomes" id="UP000243924">
    <property type="component" value="Chromosome I"/>
</dbReference>
<dbReference type="PANTHER" id="PTHR33371:SF4">
    <property type="entry name" value="INTERMEMBRANE PHOSPHOLIPID TRANSPORT SYSTEM BINDING PROTEIN MLAD"/>
    <property type="match status" value="1"/>
</dbReference>
<name>A0A1H2EBG1_9GAMM</name>
<dbReference type="GO" id="GO:0005548">
    <property type="term" value="F:phospholipid transporter activity"/>
    <property type="evidence" value="ECO:0007669"/>
    <property type="project" value="TreeGrafter"/>
</dbReference>
<dbReference type="EMBL" id="LT629787">
    <property type="protein sequence ID" value="SDT92349.1"/>
    <property type="molecule type" value="Genomic_DNA"/>
</dbReference>
<evidence type="ECO:0000313" key="2">
    <source>
        <dbReference type="EMBL" id="SDT92349.1"/>
    </source>
</evidence>
<evidence type="ECO:0000259" key="1">
    <source>
        <dbReference type="Pfam" id="PF02470"/>
    </source>
</evidence>
<dbReference type="PANTHER" id="PTHR33371">
    <property type="entry name" value="INTERMEMBRANE PHOSPHOLIPID TRANSPORT SYSTEM BINDING PROTEIN MLAD-RELATED"/>
    <property type="match status" value="1"/>
</dbReference>